<dbReference type="Pfam" id="PF14309">
    <property type="entry name" value="DUF4378"/>
    <property type="match status" value="1"/>
</dbReference>
<feature type="compositionally biased region" description="Low complexity" evidence="2">
    <location>
        <begin position="221"/>
        <end position="238"/>
    </location>
</feature>
<feature type="coiled-coil region" evidence="1">
    <location>
        <begin position="1323"/>
        <end position="1370"/>
    </location>
</feature>
<feature type="region of interest" description="Disordered" evidence="2">
    <location>
        <begin position="1083"/>
        <end position="1159"/>
    </location>
</feature>
<feature type="region of interest" description="Disordered" evidence="2">
    <location>
        <begin position="358"/>
        <end position="484"/>
    </location>
</feature>
<dbReference type="Proteomes" id="UP000694397">
    <property type="component" value="Chromosome 9"/>
</dbReference>
<reference evidence="4" key="2">
    <citation type="submission" date="2025-08" db="UniProtKB">
        <authorList>
            <consortium name="Ensembl"/>
        </authorList>
    </citation>
    <scope>IDENTIFICATION</scope>
</reference>
<dbReference type="CTD" id="9857"/>
<feature type="region of interest" description="Disordered" evidence="2">
    <location>
        <begin position="1551"/>
        <end position="1618"/>
    </location>
</feature>
<feature type="compositionally biased region" description="Basic and acidic residues" evidence="2">
    <location>
        <begin position="2356"/>
        <end position="2369"/>
    </location>
</feature>
<dbReference type="SMART" id="SM01052">
    <property type="entry name" value="CAP_GLY"/>
    <property type="match status" value="1"/>
</dbReference>
<dbReference type="GeneID" id="108919021"/>
<feature type="compositionally biased region" description="Low complexity" evidence="2">
    <location>
        <begin position="1037"/>
        <end position="1048"/>
    </location>
</feature>
<feature type="coiled-coil region" evidence="1">
    <location>
        <begin position="1852"/>
        <end position="1879"/>
    </location>
</feature>
<feature type="compositionally biased region" description="Polar residues" evidence="2">
    <location>
        <begin position="1472"/>
        <end position="1492"/>
    </location>
</feature>
<feature type="compositionally biased region" description="Low complexity" evidence="2">
    <location>
        <begin position="1461"/>
        <end position="1471"/>
    </location>
</feature>
<dbReference type="InterPro" id="IPR025486">
    <property type="entry name" value="DUF4378"/>
</dbReference>
<dbReference type="RefSeq" id="XP_029110546.1">
    <property type="nucleotide sequence ID" value="XM_029254713.1"/>
</dbReference>
<name>A0A8C9V6D0_SCLFO</name>
<feature type="compositionally biased region" description="Basic and acidic residues" evidence="2">
    <location>
        <begin position="1436"/>
        <end position="1460"/>
    </location>
</feature>
<dbReference type="SUPFAM" id="SSF74924">
    <property type="entry name" value="Cap-Gly domain"/>
    <property type="match status" value="1"/>
</dbReference>
<dbReference type="Ensembl" id="ENSSFOT00015026686.2">
    <property type="protein sequence ID" value="ENSSFOP00015026392.2"/>
    <property type="gene ID" value="ENSSFOG00015016700.2"/>
</dbReference>
<feature type="compositionally biased region" description="Low complexity" evidence="2">
    <location>
        <begin position="1084"/>
        <end position="1098"/>
    </location>
</feature>
<feature type="region of interest" description="Disordered" evidence="2">
    <location>
        <begin position="2099"/>
        <end position="2134"/>
    </location>
</feature>
<feature type="compositionally biased region" description="Basic and acidic residues" evidence="2">
    <location>
        <begin position="418"/>
        <end position="448"/>
    </location>
</feature>
<feature type="compositionally biased region" description="Basic and acidic residues" evidence="2">
    <location>
        <begin position="362"/>
        <end position="371"/>
    </location>
</feature>
<organism evidence="4 5">
    <name type="scientific">Scleropages formosus</name>
    <name type="common">Asian bonytongue</name>
    <name type="synonym">Osteoglossum formosum</name>
    <dbReference type="NCBI Taxonomy" id="113540"/>
    <lineage>
        <taxon>Eukaryota</taxon>
        <taxon>Metazoa</taxon>
        <taxon>Chordata</taxon>
        <taxon>Craniata</taxon>
        <taxon>Vertebrata</taxon>
        <taxon>Euteleostomi</taxon>
        <taxon>Actinopterygii</taxon>
        <taxon>Neopterygii</taxon>
        <taxon>Teleostei</taxon>
        <taxon>Osteoglossocephala</taxon>
        <taxon>Osteoglossomorpha</taxon>
        <taxon>Osteoglossiformes</taxon>
        <taxon>Osteoglossidae</taxon>
        <taxon>Scleropages</taxon>
    </lineage>
</organism>
<feature type="region of interest" description="Disordered" evidence="2">
    <location>
        <begin position="2553"/>
        <end position="2613"/>
    </location>
</feature>
<feature type="region of interest" description="Disordered" evidence="2">
    <location>
        <begin position="1171"/>
        <end position="1241"/>
    </location>
</feature>
<feature type="region of interest" description="Disordered" evidence="2">
    <location>
        <begin position="1428"/>
        <end position="1532"/>
    </location>
</feature>
<dbReference type="PANTHER" id="PTHR13958">
    <property type="entry name" value="CENTROSOME-ASSOCIATED PROTEIN 350"/>
    <property type="match status" value="1"/>
</dbReference>
<feature type="compositionally biased region" description="Basic and acidic residues" evidence="2">
    <location>
        <begin position="1954"/>
        <end position="1965"/>
    </location>
</feature>
<feature type="compositionally biased region" description="Low complexity" evidence="2">
    <location>
        <begin position="532"/>
        <end position="547"/>
    </location>
</feature>
<feature type="region of interest" description="Disordered" evidence="2">
    <location>
        <begin position="1"/>
        <end position="26"/>
    </location>
</feature>
<feature type="compositionally biased region" description="Polar residues" evidence="2">
    <location>
        <begin position="1006"/>
        <end position="1016"/>
    </location>
</feature>
<feature type="region of interest" description="Disordered" evidence="2">
    <location>
        <begin position="2446"/>
        <end position="2471"/>
    </location>
</feature>
<feature type="compositionally biased region" description="Basic and acidic residues" evidence="2">
    <location>
        <begin position="2569"/>
        <end position="2595"/>
    </location>
</feature>
<proteinExistence type="predicted"/>
<feature type="compositionally biased region" description="Polar residues" evidence="2">
    <location>
        <begin position="1966"/>
        <end position="1978"/>
    </location>
</feature>
<feature type="region of interest" description="Disordered" evidence="2">
    <location>
        <begin position="2214"/>
        <end position="2415"/>
    </location>
</feature>
<feature type="compositionally biased region" description="Basic and acidic residues" evidence="2">
    <location>
        <begin position="576"/>
        <end position="613"/>
    </location>
</feature>
<dbReference type="GO" id="GO:0034453">
    <property type="term" value="P:microtubule anchoring"/>
    <property type="evidence" value="ECO:0007669"/>
    <property type="project" value="InterPro"/>
</dbReference>
<dbReference type="Gene3D" id="2.30.30.190">
    <property type="entry name" value="CAP Gly-rich-like domain"/>
    <property type="match status" value="1"/>
</dbReference>
<feature type="compositionally biased region" description="Acidic residues" evidence="2">
    <location>
        <begin position="2555"/>
        <end position="2566"/>
    </location>
</feature>
<feature type="compositionally biased region" description="Basic and acidic residues" evidence="2">
    <location>
        <begin position="2320"/>
        <end position="2348"/>
    </location>
</feature>
<feature type="compositionally biased region" description="Polar residues" evidence="2">
    <location>
        <begin position="1606"/>
        <end position="1618"/>
    </location>
</feature>
<dbReference type="GeneTree" id="ENSGT00940000155130"/>
<feature type="compositionally biased region" description="Polar residues" evidence="2">
    <location>
        <begin position="1231"/>
        <end position="1241"/>
    </location>
</feature>
<reference evidence="4" key="3">
    <citation type="submission" date="2025-09" db="UniProtKB">
        <authorList>
            <consortium name="Ensembl"/>
        </authorList>
    </citation>
    <scope>IDENTIFICATION</scope>
</reference>
<dbReference type="PANTHER" id="PTHR13958:SF3">
    <property type="entry name" value="CAP-GLY DOMAIN-CONTAINING PROTEIN-RELATED"/>
    <property type="match status" value="1"/>
</dbReference>
<dbReference type="GO" id="GO:0005813">
    <property type="term" value="C:centrosome"/>
    <property type="evidence" value="ECO:0007669"/>
    <property type="project" value="InterPro"/>
</dbReference>
<feature type="compositionally biased region" description="Basic and acidic residues" evidence="2">
    <location>
        <begin position="241"/>
        <end position="252"/>
    </location>
</feature>
<feature type="compositionally biased region" description="Basic and acidic residues" evidence="2">
    <location>
        <begin position="667"/>
        <end position="677"/>
    </location>
</feature>
<feature type="coiled-coil region" evidence="1">
    <location>
        <begin position="2057"/>
        <end position="2099"/>
    </location>
</feature>
<evidence type="ECO:0000256" key="1">
    <source>
        <dbReference type="SAM" id="Coils"/>
    </source>
</evidence>
<dbReference type="InterPro" id="IPR028750">
    <property type="entry name" value="CEP350/CC187"/>
</dbReference>
<feature type="compositionally biased region" description="Low complexity" evidence="2">
    <location>
        <begin position="1995"/>
        <end position="2012"/>
    </location>
</feature>
<feature type="compositionally biased region" description="Polar residues" evidence="2">
    <location>
        <begin position="2596"/>
        <end position="2609"/>
    </location>
</feature>
<keyword evidence="5" id="KW-1185">Reference proteome</keyword>
<dbReference type="Pfam" id="PF01302">
    <property type="entry name" value="CAP_GLY"/>
    <property type="match status" value="1"/>
</dbReference>
<feature type="region of interest" description="Disordered" evidence="2">
    <location>
        <begin position="1006"/>
        <end position="1071"/>
    </location>
</feature>
<accession>A0A8C9V6D0</accession>
<feature type="region of interest" description="Disordered" evidence="2">
    <location>
        <begin position="2864"/>
        <end position="2886"/>
    </location>
</feature>
<feature type="compositionally biased region" description="Low complexity" evidence="2">
    <location>
        <begin position="1129"/>
        <end position="1141"/>
    </location>
</feature>
<feature type="compositionally biased region" description="Low complexity" evidence="2">
    <location>
        <begin position="2103"/>
        <end position="2114"/>
    </location>
</feature>
<feature type="region of interest" description="Disordered" evidence="2">
    <location>
        <begin position="2147"/>
        <end position="2192"/>
    </location>
</feature>
<gene>
    <name evidence="4" type="primary">CEP350</name>
    <name evidence="4" type="synonym">cep350</name>
</gene>
<feature type="region of interest" description="Disordered" evidence="2">
    <location>
        <begin position="811"/>
        <end position="832"/>
    </location>
</feature>
<feature type="compositionally biased region" description="Polar residues" evidence="2">
    <location>
        <begin position="179"/>
        <end position="191"/>
    </location>
</feature>
<feature type="region of interest" description="Disordered" evidence="2">
    <location>
        <begin position="654"/>
        <end position="693"/>
    </location>
</feature>
<feature type="domain" description="CAP-Gly" evidence="3">
    <location>
        <begin position="2496"/>
        <end position="2538"/>
    </location>
</feature>
<evidence type="ECO:0000313" key="5">
    <source>
        <dbReference type="Proteomes" id="UP000694397"/>
    </source>
</evidence>
<feature type="compositionally biased region" description="Polar residues" evidence="2">
    <location>
        <begin position="106"/>
        <end position="116"/>
    </location>
</feature>
<reference evidence="4 5" key="1">
    <citation type="submission" date="2019-04" db="EMBL/GenBank/DDBJ databases">
        <authorList>
            <consortium name="Wellcome Sanger Institute Data Sharing"/>
        </authorList>
    </citation>
    <scope>NUCLEOTIDE SEQUENCE [LARGE SCALE GENOMIC DNA]</scope>
</reference>
<feature type="compositionally biased region" description="Polar residues" evidence="2">
    <location>
        <begin position="1500"/>
        <end position="1511"/>
    </location>
</feature>
<feature type="region of interest" description="Disordered" evidence="2">
    <location>
        <begin position="507"/>
        <end position="628"/>
    </location>
</feature>
<dbReference type="PROSITE" id="PS50245">
    <property type="entry name" value="CAP_GLY_2"/>
    <property type="match status" value="1"/>
</dbReference>
<dbReference type="OrthoDB" id="306254at2759"/>
<feature type="compositionally biased region" description="Polar residues" evidence="2">
    <location>
        <begin position="1923"/>
        <end position="1932"/>
    </location>
</feature>
<protein>
    <submittedName>
        <fullName evidence="4">Centrosomal protein 350</fullName>
    </submittedName>
</protein>
<dbReference type="GO" id="GO:0008017">
    <property type="term" value="F:microtubule binding"/>
    <property type="evidence" value="ECO:0007669"/>
    <property type="project" value="InterPro"/>
</dbReference>
<feature type="coiled-coil region" evidence="1">
    <location>
        <begin position="1653"/>
        <end position="1730"/>
    </location>
</feature>
<feature type="region of interest" description="Disordered" evidence="2">
    <location>
        <begin position="64"/>
        <end position="116"/>
    </location>
</feature>
<feature type="region of interest" description="Disordered" evidence="2">
    <location>
        <begin position="1884"/>
        <end position="2045"/>
    </location>
</feature>
<feature type="compositionally biased region" description="Basic and acidic residues" evidence="2">
    <location>
        <begin position="2396"/>
        <end position="2405"/>
    </location>
</feature>
<evidence type="ECO:0000256" key="2">
    <source>
        <dbReference type="SAM" id="MobiDB-lite"/>
    </source>
</evidence>
<feature type="compositionally biased region" description="Basic and acidic residues" evidence="2">
    <location>
        <begin position="1570"/>
        <end position="1586"/>
    </location>
</feature>
<feature type="compositionally biased region" description="Low complexity" evidence="2">
    <location>
        <begin position="678"/>
        <end position="691"/>
    </location>
</feature>
<feature type="region of interest" description="Disordered" evidence="2">
    <location>
        <begin position="172"/>
        <end position="252"/>
    </location>
</feature>
<dbReference type="InterPro" id="IPR036859">
    <property type="entry name" value="CAP-Gly_dom_sf"/>
</dbReference>
<evidence type="ECO:0000259" key="3">
    <source>
        <dbReference type="PROSITE" id="PS50245"/>
    </source>
</evidence>
<feature type="compositionally biased region" description="Low complexity" evidence="2">
    <location>
        <begin position="1181"/>
        <end position="1208"/>
    </location>
</feature>
<feature type="compositionally biased region" description="Basic and acidic residues" evidence="2">
    <location>
        <begin position="2272"/>
        <end position="2282"/>
    </location>
</feature>
<dbReference type="InterPro" id="IPR000938">
    <property type="entry name" value="CAP-Gly_domain"/>
</dbReference>
<feature type="compositionally biased region" description="Basic and acidic residues" evidence="2">
    <location>
        <begin position="1109"/>
        <end position="1119"/>
    </location>
</feature>
<feature type="compositionally biased region" description="Polar residues" evidence="2">
    <location>
        <begin position="2022"/>
        <end position="2035"/>
    </location>
</feature>
<keyword evidence="1" id="KW-0175">Coiled coil</keyword>
<dbReference type="KEGG" id="sfm:108919021"/>
<evidence type="ECO:0000313" key="4">
    <source>
        <dbReference type="Ensembl" id="ENSSFOP00015026392.2"/>
    </source>
</evidence>
<sequence>MLSRRLNEVSQMASAHPGGVDPGKELSSAWKSLSQTKAALRHIENRLEAVPGTGVLLNSVMDTKKASSTTTRKISNREGRHAADTFQGQVSKSRTRSCRSPEKSSRSPLRTTTLDSNVRRTGCVEFKEPLASYREPSPLPLTSSQHEAQNLMSVVPPSPNREMRLSQLVYRRDTRDQQTSEIGNTFPSAPDNTVVRYLNDRPALDALRQPVTRSNESSHGESLLAEAPQSSSPSPTSQRLENLRRKQPDDKLEKLKERIRRQREHLEEAAEAQRMLECLQQPRCVANGTESVAAAAPIAKVRKVAAAPPAPVYKGFNPSVPKVLTPTGKEWCEEDFQKLSTDIYPDLSVQLAAEKAQSIPKPVDRGQDKKPCKPVRKVHKWAPQPTSDTKPAAPVISTSSWREGQKLVEMVLGPTPRLPRELRAEPVETAERKGPPRAKSDSRTESCRRPRASSTDSSKKRVAFGEQVKGVQLKKLSAGLGEETKRTVNDFLPSDMQGILDDLQLDSGVHGKGSGAMGSRVATGAGVKQRTRSAPASTSRTSRSTSPIKHRPETAEAPPRTRHYDANSVRQYITRQQEERRKRQQEERRAQRQEAERRNHRLQELYRKQREGVSRVPPTHEGAPQKRLQETYSKLLLEQAKLEQDLPWTQPILESLQPKPLYQPSGESDKENKRLDRPQSASSSSDLSLSEPPAPLLTRAELDLGPAWLQADSMRPPSEATSSLVPPAGHLFTQLLGLDTGTSGLKRQNQNVPPADELTKSKTSRIEALKAKAASISTRIETEARKLAMAGISSGHASGLINTNAVFSPQVPQDKGPWIKPCSPPEREDTKPNDLTLKLQQLLSAGQSGCDGTLPGVGNLHTFGNLTEAVNEVNKPRAASVTHLGPVSSHESEHDAGHLNSSVESISEGPLLSEGSLSDHDHDISIEGSIPKPVQCIGSPGFCMAERDALHPIARFQREAQKYHAFSSLSPTTENRSPWEELAKGSPHSVINIFTKNLHSYSSAIEQKADQGSQATRPAISAASPLDSRGYEDDFISSHSAGGTSQSSRRLHSRLSSDHSVYSPHDELLNRRSPSDVQAMDLQSLHSSGSTPVSSPHSADSLQKQAVKALEENSMERTLVDGQKPTLDGSGSQSQESKQGSPGNSHPCSPGHGTDSDATLRSVSGLSALSLVSDGKKSPRSPAQSVSPASGSPGSPSPTRSSSQKTSPDTTSSAGARHRKAPSSKPPNAPGPSSASLPSVQSVVDPSALTGHRGEGRAECKTTDELQYTPGVLQHRMSAELSYLDAIEESVRQLADVERLRGVSLAQQESVSLAQILKAQQQRHEHDLLLLKLKAEKEELETRRQLEETRQRAARAHAELQENVARSRQESLGSLQEATTKMIGQQAEAVRYTSDAARHIREMTELAHSHIAQALNVPATPVTALFDQQRQQHHMRQIECHVATDSRKTEGSSPRSRTEESVSSLNSPSESTASRTHALSTSSNEIAQVNLSRSDRRKNSSLSIKEVTGSSVEEEAHVAADTSVHSDSIPSLLDEKDNTSVATEYSLKFDESMTEDEIEERSFRSLLPSESHRRGAGMEKKRGTHEESEDEACQEKSSVLDGGKSQEGSVSFSNGQDSFSKFTMDMVRQYMKEEEVRAQHQNSLLRLREKALKEKTKAELAWLEHQKRHLRDKGEDDKMPPIRKRQRGLLLKLQQEQAEIKRLQEANKAARKERQLLLKQQEEIERLRHTTLKIKERLKSAGETQMETSTMEVTEDVATPVQSMTDLDTRSPSPISVSGSETSSIMQKLKKMRCHMDEKHCSPVHYFFSVFTAHHWASLSVCFPNLHPKFQLFIYSQLVRFLTKREQQLMRRRRHAEELLEWKQRLDAEEAEVRRMEKQALAAWDGEHQRDKRHRRESASIAVAAVPKSPEAAQELAKDSHSADNIVSSLPTEPSVPEDLDSPSTDHPVSELPSPHKDSSQDEHSVYSQDFDSSSESKVSPIWKAVDSVSRHPESSGANKSSGSRSLYSSISLAAPIEPSGEQRSTPPSEPTSDQSDIESRIRALKEELRKRKSVVCQLKKEQRKRHKERLKAQEASLLKQLESYNEFIQKTKAELDEDLDMIPTTKPQIKTPTSATEKPRIKPPPVQRPETSKHFKVVTELEKEKKVQLDSQAEFDDITPSGHSKFTFMSEEGSSEDDHSTMTPTPVLKSPDHFSGLKNLISSELHSYSLSEQVQAQEKLAKPIADSGEEVDTSSQKSEVEEQLECLKSDKSAGDSSHLLKVVQEQQPRIQQEDSLKDDLSARSSEGGLLSKSTCDDIENVIEKEDLLSSNSHSNKLKSLHEEQEQKGRDEHLSEINSSIKEHHYTPEFDILLPDNDRQVIKEEHSDAYLDDFESSADSSPHEGYQDSKPSSHAALDKKEETFSRSHTYTTEEDIGEELGEISFATSGSSHSGVILDVKSQAVLSDKTERENKEGVGSLRHSPSVSPPQSPMFDFNIGDRVLVSNVQLGTLRFKGLASFAKGFWAGVELDESEGSNNGTYDGVVYFECKERHGIFAPPDKISRVPEKLEVFVDTSEDEDSFDEPSDSMTKKEHEAKEDRGKLTELQDTKQDESKSSGCLENKTPSDMNEATAGYPTKQTVFSEMKMSKQSEFELYDLKTNTTKLNGALHPTPNGTSRSIILEFEDISNDDYDLLITEARNETVGEIEKASTPILDLLAREKDNLETQQISSLSHQTPEAESFKNTDAEKILDEKNISSFADNLLNNFLMDAIKQLQNIKKNKTEKITVSNQLAGENGTGDLQETTTDHVGPCITQSYLIPSFIEDGQEVPSPELYIRPESPVLGASGQEELAKRLAELELSRELLDDLGDEQDWFDEDFGLSSRKEQQKRQQSLSSSGPVAFEGGERTKILAKPEHPQHAKPTEEPAMVVPHTSLEVKQLVHSATQVIWNSCSLGQSLPNLVGVSIPIAPEDYYGCNAHDQDLESLSKRSYRQVVFDLTWEIIQEIFAEDPNAHQPQWVKPRRMNSSYFHRVKCPSDISEVQDFVTNEVLKLLGLKKDQNQKTDWQKMLKFGRKKRDRVDQILVQELHEEESQWVNYDEDELFVKMQLADGIFDALMKDTIDVFLQIQEKQAKRIFS</sequence>